<evidence type="ECO:0000256" key="7">
    <source>
        <dbReference type="ARBA" id="ARBA00023128"/>
    </source>
</evidence>
<dbReference type="Proteomes" id="UP001244341">
    <property type="component" value="Chromosome 10b"/>
</dbReference>
<name>A0ABY8UFT4_TETOB</name>
<dbReference type="Pfam" id="PF03656">
    <property type="entry name" value="Pam16"/>
    <property type="match status" value="1"/>
</dbReference>
<feature type="chain" id="PRO_5046566310" evidence="9">
    <location>
        <begin position="21"/>
        <end position="141"/>
    </location>
</feature>
<keyword evidence="9" id="KW-0732">Signal</keyword>
<comment type="similarity">
    <text evidence="2">Belongs to the TIM16/PAM16 family.</text>
</comment>
<accession>A0ABY8UFT4</accession>
<keyword evidence="7" id="KW-0496">Mitochondrion</keyword>
<keyword evidence="3" id="KW-0813">Transport</keyword>
<reference evidence="10 11" key="1">
    <citation type="submission" date="2023-05" db="EMBL/GenBank/DDBJ databases">
        <title>A 100% complete, gapless, phased diploid assembly of the Scenedesmus obliquus UTEX 3031 genome.</title>
        <authorList>
            <person name="Biondi T.C."/>
            <person name="Hanschen E.R."/>
            <person name="Kwon T."/>
            <person name="Eng W."/>
            <person name="Kruse C.P.S."/>
            <person name="Koehler S.I."/>
            <person name="Kunde Y."/>
            <person name="Gleasner C.D."/>
            <person name="You Mak K.T."/>
            <person name="Polle J."/>
            <person name="Hovde B.T."/>
            <person name="Starkenburg S.R."/>
        </authorList>
    </citation>
    <scope>NUCLEOTIDE SEQUENCE [LARGE SCALE GENOMIC DNA]</scope>
    <source>
        <strain evidence="10 11">DOE0152z</strain>
    </source>
</reference>
<evidence type="ECO:0000256" key="6">
    <source>
        <dbReference type="ARBA" id="ARBA00023010"/>
    </source>
</evidence>
<evidence type="ECO:0000256" key="4">
    <source>
        <dbReference type="ARBA" id="ARBA00022792"/>
    </source>
</evidence>
<dbReference type="PANTHER" id="PTHR12388">
    <property type="entry name" value="MITOCHONDRIA ASSOCIATED GRANULOCYTE MACROPHAGE CSF SIGNALING MOLECULE"/>
    <property type="match status" value="1"/>
</dbReference>
<dbReference type="PANTHER" id="PTHR12388:SF0">
    <property type="entry name" value="MITOCHONDRIAL IMPORT INNER MEMBRANE TRANSLOCASE SUBUNIT TIM16"/>
    <property type="match status" value="1"/>
</dbReference>
<evidence type="ECO:0000256" key="8">
    <source>
        <dbReference type="ARBA" id="ARBA00023136"/>
    </source>
</evidence>
<evidence type="ECO:0000256" key="2">
    <source>
        <dbReference type="ARBA" id="ARBA00008817"/>
    </source>
</evidence>
<evidence type="ECO:0000256" key="3">
    <source>
        <dbReference type="ARBA" id="ARBA00022448"/>
    </source>
</evidence>
<protein>
    <submittedName>
        <fullName evidence="10">Uncharacterized protein</fullName>
    </submittedName>
</protein>
<gene>
    <name evidence="10" type="ORF">OEZ85_003643</name>
</gene>
<evidence type="ECO:0000256" key="1">
    <source>
        <dbReference type="ARBA" id="ARBA00004637"/>
    </source>
</evidence>
<evidence type="ECO:0000256" key="5">
    <source>
        <dbReference type="ARBA" id="ARBA00022927"/>
    </source>
</evidence>
<evidence type="ECO:0000313" key="10">
    <source>
        <dbReference type="EMBL" id="WIA18976.1"/>
    </source>
</evidence>
<keyword evidence="6" id="KW-0811">Translocation</keyword>
<dbReference type="Gene3D" id="1.10.287.110">
    <property type="entry name" value="DnaJ domain"/>
    <property type="match status" value="1"/>
</dbReference>
<comment type="subcellular location">
    <subcellularLocation>
        <location evidence="1">Mitochondrion inner membrane</location>
        <topology evidence="1">Peripheral membrane protein</topology>
    </subcellularLocation>
</comment>
<evidence type="ECO:0000313" key="11">
    <source>
        <dbReference type="Proteomes" id="UP001244341"/>
    </source>
</evidence>
<dbReference type="InterPro" id="IPR036869">
    <property type="entry name" value="J_dom_sf"/>
</dbReference>
<proteinExistence type="inferred from homology"/>
<sequence length="141" mass="15752">MASRIVAQLLVAGATTVLRAASQAWHQALQNAHKSGVAQEAVNKAVKSASGMSVQEARMILSVDPSASWVDVTKRYKHMFEVNQKYGSFYLQSKTAKTRHGSQHLPLHVTRHHYCTHGTPLLHVHQVPELSRKYGKMVEVW</sequence>
<organism evidence="10 11">
    <name type="scientific">Tetradesmus obliquus</name>
    <name type="common">Green alga</name>
    <name type="synonym">Acutodesmus obliquus</name>
    <dbReference type="NCBI Taxonomy" id="3088"/>
    <lineage>
        <taxon>Eukaryota</taxon>
        <taxon>Viridiplantae</taxon>
        <taxon>Chlorophyta</taxon>
        <taxon>core chlorophytes</taxon>
        <taxon>Chlorophyceae</taxon>
        <taxon>CS clade</taxon>
        <taxon>Sphaeropleales</taxon>
        <taxon>Scenedesmaceae</taxon>
        <taxon>Tetradesmus</taxon>
    </lineage>
</organism>
<keyword evidence="4" id="KW-0999">Mitochondrion inner membrane</keyword>
<feature type="signal peptide" evidence="9">
    <location>
        <begin position="1"/>
        <end position="20"/>
    </location>
</feature>
<keyword evidence="8" id="KW-0472">Membrane</keyword>
<dbReference type="EMBL" id="CP126217">
    <property type="protein sequence ID" value="WIA18976.1"/>
    <property type="molecule type" value="Genomic_DNA"/>
</dbReference>
<evidence type="ECO:0000256" key="9">
    <source>
        <dbReference type="SAM" id="SignalP"/>
    </source>
</evidence>
<dbReference type="InterPro" id="IPR005341">
    <property type="entry name" value="Tim16"/>
</dbReference>
<keyword evidence="11" id="KW-1185">Reference proteome</keyword>
<keyword evidence="5" id="KW-0653">Protein transport</keyword>